<evidence type="ECO:0000313" key="2">
    <source>
        <dbReference type="EMBL" id="GGN57908.1"/>
    </source>
</evidence>
<dbReference type="Proteomes" id="UP000605099">
    <property type="component" value="Unassembled WGS sequence"/>
</dbReference>
<dbReference type="PRINTS" id="PR00111">
    <property type="entry name" value="ABHYDROLASE"/>
</dbReference>
<feature type="domain" description="AB hydrolase-1" evidence="1">
    <location>
        <begin position="42"/>
        <end position="289"/>
    </location>
</feature>
<dbReference type="InterPro" id="IPR000073">
    <property type="entry name" value="AB_hydrolase_1"/>
</dbReference>
<dbReference type="Gene3D" id="3.40.50.1820">
    <property type="entry name" value="alpha/beta hydrolase"/>
    <property type="match status" value="1"/>
</dbReference>
<reference evidence="3" key="1">
    <citation type="journal article" date="2019" name="Int. J. Syst. Evol. Microbiol.">
        <title>The Global Catalogue of Microorganisms (GCM) 10K type strain sequencing project: providing services to taxonomists for standard genome sequencing and annotation.</title>
        <authorList>
            <consortium name="The Broad Institute Genomics Platform"/>
            <consortium name="The Broad Institute Genome Sequencing Center for Infectious Disease"/>
            <person name="Wu L."/>
            <person name="Ma J."/>
        </authorList>
    </citation>
    <scope>NUCLEOTIDE SEQUENCE [LARGE SCALE GENOMIC DNA]</scope>
    <source>
        <strain evidence="3">CGMCC 1.6784</strain>
    </source>
</reference>
<accession>A0ABQ2JW45</accession>
<keyword evidence="2" id="KW-0378">Hydrolase</keyword>
<dbReference type="SUPFAM" id="SSF53474">
    <property type="entry name" value="alpha/beta-Hydrolases"/>
    <property type="match status" value="1"/>
</dbReference>
<dbReference type="InterPro" id="IPR000639">
    <property type="entry name" value="Epox_hydrolase-like"/>
</dbReference>
<dbReference type="Pfam" id="PF00561">
    <property type="entry name" value="Abhydrolase_1"/>
    <property type="match status" value="1"/>
</dbReference>
<name>A0ABQ2JW45_9SPHN</name>
<evidence type="ECO:0000259" key="1">
    <source>
        <dbReference type="Pfam" id="PF00561"/>
    </source>
</evidence>
<sequence>MTLRAVRTNFPRMETQLGPTSNRFISQRLRLNYVDWGNYGAPPLILQHGGRDHCRSWDWVAEQLRHDWHVICPDLRGHGDSEWSPEGHYGMDAFVYDFAQLVHTLGYEKVTIIAHSLGGNIATRYTGLYPEKVEKLVNIEGLGPPPQIRREMEEKSVGERLRQWVEDKRKASGRTPRKYATRRDAYQRMKTENTFLTDEQARHLTIHGASRNEDGTWSWKFDNYLNVWSASDRPTDEIIALWEAITCPILMLWGKDSFASSPASDGRMDHFPTAQLIEYENAGHWLHHDQLDRFMGDVKTFLG</sequence>
<dbReference type="InterPro" id="IPR029058">
    <property type="entry name" value="AB_hydrolase_fold"/>
</dbReference>
<dbReference type="GO" id="GO:0016787">
    <property type="term" value="F:hydrolase activity"/>
    <property type="evidence" value="ECO:0007669"/>
    <property type="project" value="UniProtKB-KW"/>
</dbReference>
<dbReference type="EMBL" id="BMLK01000021">
    <property type="protein sequence ID" value="GGN57908.1"/>
    <property type="molecule type" value="Genomic_DNA"/>
</dbReference>
<comment type="caution">
    <text evidence="2">The sequence shown here is derived from an EMBL/GenBank/DDBJ whole genome shotgun (WGS) entry which is preliminary data.</text>
</comment>
<dbReference type="PANTHER" id="PTHR43798:SF33">
    <property type="entry name" value="HYDROLASE, PUTATIVE (AFU_ORTHOLOGUE AFUA_2G14860)-RELATED"/>
    <property type="match status" value="1"/>
</dbReference>
<organism evidence="2 3">
    <name type="scientific">Novosphingobium indicum</name>
    <dbReference type="NCBI Taxonomy" id="462949"/>
    <lineage>
        <taxon>Bacteria</taxon>
        <taxon>Pseudomonadati</taxon>
        <taxon>Pseudomonadota</taxon>
        <taxon>Alphaproteobacteria</taxon>
        <taxon>Sphingomonadales</taxon>
        <taxon>Sphingomonadaceae</taxon>
        <taxon>Novosphingobium</taxon>
    </lineage>
</organism>
<proteinExistence type="predicted"/>
<protein>
    <submittedName>
        <fullName evidence="2">Hydrolase</fullName>
    </submittedName>
</protein>
<gene>
    <name evidence="2" type="ORF">GCM10011349_36900</name>
</gene>
<keyword evidence="3" id="KW-1185">Reference proteome</keyword>
<dbReference type="PANTHER" id="PTHR43798">
    <property type="entry name" value="MONOACYLGLYCEROL LIPASE"/>
    <property type="match status" value="1"/>
</dbReference>
<dbReference type="InterPro" id="IPR050266">
    <property type="entry name" value="AB_hydrolase_sf"/>
</dbReference>
<dbReference type="PRINTS" id="PR00412">
    <property type="entry name" value="EPOXHYDRLASE"/>
</dbReference>
<evidence type="ECO:0000313" key="3">
    <source>
        <dbReference type="Proteomes" id="UP000605099"/>
    </source>
</evidence>